<dbReference type="VEuPathDB" id="VectorBase:AMAM015187"/>
<feature type="transmembrane region" description="Helical" evidence="2">
    <location>
        <begin position="160"/>
        <end position="183"/>
    </location>
</feature>
<feature type="transmembrane region" description="Helical" evidence="2">
    <location>
        <begin position="20"/>
        <end position="42"/>
    </location>
</feature>
<feature type="compositionally biased region" description="Gly residues" evidence="1">
    <location>
        <begin position="130"/>
        <end position="143"/>
    </location>
</feature>
<protein>
    <recommendedName>
        <fullName evidence="5">G-protein coupled receptors family 1 profile domain-containing protein</fullName>
    </recommendedName>
</protein>
<feature type="region of interest" description="Disordered" evidence="1">
    <location>
        <begin position="101"/>
        <end position="147"/>
    </location>
</feature>
<feature type="compositionally biased region" description="Polar residues" evidence="1">
    <location>
        <begin position="46"/>
        <end position="56"/>
    </location>
</feature>
<feature type="compositionally biased region" description="Low complexity" evidence="1">
    <location>
        <begin position="103"/>
        <end position="129"/>
    </location>
</feature>
<sequence>MDNLTAELSNFTASPPTDGFVGPVTAGQLAGAVMSTLLVQLVTAATSSSRTLAPTTTDDRDHYYDPKSTTPADVAPPAGLEGPNGTEPNLWFVTSLALSSRSQQHQQQQQQQQQQQHQQQQLHHSTTGSSGSGGDSSGGGGAGEVSPVTLSTEWPRLARLLLLACLSVVGSIGNVFMISSVMIEDHLKKAVHQLIPVSHDFQLGYYFYSDYFGHP</sequence>
<accession>A0A182SX34</accession>
<evidence type="ECO:0000256" key="1">
    <source>
        <dbReference type="SAM" id="MobiDB-lite"/>
    </source>
</evidence>
<dbReference type="Proteomes" id="UP000075901">
    <property type="component" value="Unassembled WGS sequence"/>
</dbReference>
<evidence type="ECO:0000256" key="2">
    <source>
        <dbReference type="SAM" id="Phobius"/>
    </source>
</evidence>
<keyword evidence="4" id="KW-1185">Reference proteome</keyword>
<organism evidence="3 4">
    <name type="scientific">Anopheles maculatus</name>
    <dbReference type="NCBI Taxonomy" id="74869"/>
    <lineage>
        <taxon>Eukaryota</taxon>
        <taxon>Metazoa</taxon>
        <taxon>Ecdysozoa</taxon>
        <taxon>Arthropoda</taxon>
        <taxon>Hexapoda</taxon>
        <taxon>Insecta</taxon>
        <taxon>Pterygota</taxon>
        <taxon>Neoptera</taxon>
        <taxon>Endopterygota</taxon>
        <taxon>Diptera</taxon>
        <taxon>Nematocera</taxon>
        <taxon>Culicoidea</taxon>
        <taxon>Culicidae</taxon>
        <taxon>Anophelinae</taxon>
        <taxon>Anopheles</taxon>
        <taxon>Anopheles maculatus group</taxon>
    </lineage>
</organism>
<name>A0A182SX34_9DIPT</name>
<dbReference type="EnsemblMetazoa" id="AMAM015187-RA">
    <property type="protein sequence ID" value="AMAM015187-PA"/>
    <property type="gene ID" value="AMAM015187"/>
</dbReference>
<reference evidence="3" key="2">
    <citation type="submission" date="2020-05" db="UniProtKB">
        <authorList>
            <consortium name="EnsemblMetazoa"/>
        </authorList>
    </citation>
    <scope>IDENTIFICATION</scope>
    <source>
        <strain evidence="3">maculatus3</strain>
    </source>
</reference>
<reference evidence="4" key="1">
    <citation type="submission" date="2013-09" db="EMBL/GenBank/DDBJ databases">
        <title>The Genome Sequence of Anopheles maculatus species B.</title>
        <authorList>
            <consortium name="The Broad Institute Genomics Platform"/>
            <person name="Neafsey D.E."/>
            <person name="Besansky N."/>
            <person name="Howell P."/>
            <person name="Walton C."/>
            <person name="Young S.K."/>
            <person name="Zeng Q."/>
            <person name="Gargeya S."/>
            <person name="Fitzgerald M."/>
            <person name="Haas B."/>
            <person name="Abouelleil A."/>
            <person name="Allen A.W."/>
            <person name="Alvarado L."/>
            <person name="Arachchi H.M."/>
            <person name="Berlin A.M."/>
            <person name="Chapman S.B."/>
            <person name="Gainer-Dewar J."/>
            <person name="Goldberg J."/>
            <person name="Griggs A."/>
            <person name="Gujja S."/>
            <person name="Hansen M."/>
            <person name="Howarth C."/>
            <person name="Imamovic A."/>
            <person name="Ireland A."/>
            <person name="Larimer J."/>
            <person name="McCowan C."/>
            <person name="Murphy C."/>
            <person name="Pearson M."/>
            <person name="Poon T.W."/>
            <person name="Priest M."/>
            <person name="Roberts A."/>
            <person name="Saif S."/>
            <person name="Shea T."/>
            <person name="Sisk P."/>
            <person name="Sykes S."/>
            <person name="Wortman J."/>
            <person name="Nusbaum C."/>
            <person name="Birren B."/>
        </authorList>
    </citation>
    <scope>NUCLEOTIDE SEQUENCE [LARGE SCALE GENOMIC DNA]</scope>
    <source>
        <strain evidence="4">maculatus3</strain>
    </source>
</reference>
<evidence type="ECO:0000313" key="3">
    <source>
        <dbReference type="EnsemblMetazoa" id="AMAM015187-PA"/>
    </source>
</evidence>
<keyword evidence="2" id="KW-0812">Transmembrane</keyword>
<feature type="region of interest" description="Disordered" evidence="1">
    <location>
        <begin position="46"/>
        <end position="86"/>
    </location>
</feature>
<dbReference type="AlphaFoldDB" id="A0A182SX34"/>
<evidence type="ECO:0008006" key="5">
    <source>
        <dbReference type="Google" id="ProtNLM"/>
    </source>
</evidence>
<evidence type="ECO:0000313" key="4">
    <source>
        <dbReference type="Proteomes" id="UP000075901"/>
    </source>
</evidence>
<proteinExistence type="predicted"/>
<keyword evidence="2" id="KW-0472">Membrane</keyword>
<keyword evidence="2" id="KW-1133">Transmembrane helix</keyword>